<proteinExistence type="predicted"/>
<dbReference type="AlphaFoldDB" id="A0A5K7SGQ9"/>
<dbReference type="Proteomes" id="UP001193389">
    <property type="component" value="Chromosome"/>
</dbReference>
<protein>
    <recommendedName>
        <fullName evidence="4">Adhesin domain-containing protein</fullName>
    </recommendedName>
</protein>
<evidence type="ECO:0008006" key="4">
    <source>
        <dbReference type="Google" id="ProtNLM"/>
    </source>
</evidence>
<dbReference type="EMBL" id="AP018694">
    <property type="protein sequence ID" value="BBE20617.1"/>
    <property type="molecule type" value="Genomic_DNA"/>
</dbReference>
<evidence type="ECO:0000313" key="2">
    <source>
        <dbReference type="EMBL" id="BBE20617.1"/>
    </source>
</evidence>
<evidence type="ECO:0000313" key="3">
    <source>
        <dbReference type="Proteomes" id="UP001193389"/>
    </source>
</evidence>
<accession>A0A5K7SGQ9</accession>
<sequence length="370" mass="42600">MVMKNFLQTNGSRLFTSALFILMGLASYAQFTETREFVKRFKIQPETRIDITNKYGKIELNTWDKDSVVIRFKMEINEKKPDKLAKTLGNLDFDISNSQHYLVIKTQVDKNRNQVESELLKFKETILQTNGSIRIDLMVWLPDNRELRLENKFGDIIMGDYKGETQIMLSNGKLKTGDLPKRASMNLSFADAMITNLPNARIISNYSDIEIKNSGTIRFESKSSTIEIMNAEDLSIDSRRDKFRIRLAEKLDATGNFSQFRISELKDKANLHLSYGSLEMEKILSSFSSIYVEARSADLNLYFSPEGKFNYEITETKTDLKLGRELKEEDKEVIDSKENKVRHSGYFGKKMKEDQLIINAVGGETNILSY</sequence>
<evidence type="ECO:0000256" key="1">
    <source>
        <dbReference type="SAM" id="SignalP"/>
    </source>
</evidence>
<keyword evidence="1" id="KW-0732">Signal</keyword>
<feature type="chain" id="PRO_5024286904" description="Adhesin domain-containing protein" evidence="1">
    <location>
        <begin position="30"/>
        <end position="370"/>
    </location>
</feature>
<dbReference type="KEGG" id="anf:AQPE_4811"/>
<gene>
    <name evidence="2" type="ORF">AQPE_4811</name>
</gene>
<organism evidence="2 3">
    <name type="scientific">Aquipluma nitroreducens</name>
    <dbReference type="NCBI Taxonomy" id="2010828"/>
    <lineage>
        <taxon>Bacteria</taxon>
        <taxon>Pseudomonadati</taxon>
        <taxon>Bacteroidota</taxon>
        <taxon>Bacteroidia</taxon>
        <taxon>Marinilabiliales</taxon>
        <taxon>Prolixibacteraceae</taxon>
        <taxon>Aquipluma</taxon>
    </lineage>
</organism>
<name>A0A5K7SGQ9_9BACT</name>
<keyword evidence="3" id="KW-1185">Reference proteome</keyword>
<reference evidence="2" key="1">
    <citation type="journal article" date="2020" name="Int. J. Syst. Evol. Microbiol.">
        <title>Aquipluma nitroreducens gen. nov. sp. nov., a novel facultatively anaerobic bacterium isolated from a freshwater lake.</title>
        <authorList>
            <person name="Watanabe M."/>
            <person name="Kojima H."/>
            <person name="Fukui M."/>
        </authorList>
    </citation>
    <scope>NUCLEOTIDE SEQUENCE</scope>
    <source>
        <strain evidence="2">MeG22</strain>
    </source>
</reference>
<feature type="signal peptide" evidence="1">
    <location>
        <begin position="1"/>
        <end position="29"/>
    </location>
</feature>